<dbReference type="GO" id="GO:0015288">
    <property type="term" value="F:porin activity"/>
    <property type="evidence" value="ECO:0007669"/>
    <property type="project" value="TreeGrafter"/>
</dbReference>
<evidence type="ECO:0000256" key="1">
    <source>
        <dbReference type="ARBA" id="ARBA00004442"/>
    </source>
</evidence>
<comment type="similarity">
    <text evidence="2">Belongs to the outer membrane factor (OMF) (TC 1.B.17) family.</text>
</comment>
<evidence type="ECO:0000313" key="9">
    <source>
        <dbReference type="EMBL" id="SFJ86858.1"/>
    </source>
</evidence>
<evidence type="ECO:0000256" key="5">
    <source>
        <dbReference type="ARBA" id="ARBA00022692"/>
    </source>
</evidence>
<keyword evidence="8" id="KW-0175">Coiled coil</keyword>
<organism evidence="9 10">
    <name type="scientific">Desulfomicrobium apsheronum</name>
    <dbReference type="NCBI Taxonomy" id="52560"/>
    <lineage>
        <taxon>Bacteria</taxon>
        <taxon>Pseudomonadati</taxon>
        <taxon>Thermodesulfobacteriota</taxon>
        <taxon>Desulfovibrionia</taxon>
        <taxon>Desulfovibrionales</taxon>
        <taxon>Desulfomicrobiaceae</taxon>
        <taxon>Desulfomicrobium</taxon>
    </lineage>
</organism>
<dbReference type="SUPFAM" id="SSF56954">
    <property type="entry name" value="Outer membrane efflux proteins (OEP)"/>
    <property type="match status" value="1"/>
</dbReference>
<protein>
    <submittedName>
        <fullName evidence="9">Outer membrane protein TolC</fullName>
    </submittedName>
</protein>
<dbReference type="GO" id="GO:0015562">
    <property type="term" value="F:efflux transmembrane transporter activity"/>
    <property type="evidence" value="ECO:0007669"/>
    <property type="project" value="InterPro"/>
</dbReference>
<keyword evidence="5" id="KW-0812">Transmembrane</keyword>
<dbReference type="PANTHER" id="PTHR30026">
    <property type="entry name" value="OUTER MEMBRANE PROTEIN TOLC"/>
    <property type="match status" value="1"/>
</dbReference>
<dbReference type="InterPro" id="IPR051906">
    <property type="entry name" value="TolC-like"/>
</dbReference>
<evidence type="ECO:0000256" key="8">
    <source>
        <dbReference type="SAM" id="Coils"/>
    </source>
</evidence>
<gene>
    <name evidence="9" type="ORF">SAMN04488082_108138</name>
</gene>
<sequence>MPRIMKTIALLFGIALLVTGCAIKPQTITATEAREAAAFLQNRVQAPQETLPVALSLDEAIARVLKYNLEHRVKMFEVSLKQRQYDLSMYDMLPELTARGEAEHRSNWDGSVSRNLRTGITSTDYTTSEDRDQHMGQLSLSWNILDVGVSYYNLHQQANRFLMAKEQQRKVVQDLVGETRTAFFKVLVAQDLRDDIVKALAQAEEALSTAKSIEDQRLRPLEEVLTYQKNLLQMIRQLEELQRGLSLAKVQLAALMNLPSDQLPSLEKPTWYGSLRGLELTREYMENYAFSHRPEIFEWGYQQRITALEAKKAILDLVPGIGFNLSTNYDSNSFDLYSTWQQASVHVAYNLMNLAKWPAKKKMLQVQQKMEEAQGLAMGMAVLAQVNLAAQQHEFAAQAASRAKTLAEVEERLKELSARQVSQGQGMRLDTIQKAVSAITGNVNREEAFISYYQALNNLFTALGVDYLDYSALPRELNDLTAVIAGANAKLWGPGDITEVLVVPAPTASEEQPL</sequence>
<dbReference type="RefSeq" id="WP_092374824.1">
    <property type="nucleotide sequence ID" value="NZ_FORX01000008.1"/>
</dbReference>
<dbReference type="PANTHER" id="PTHR30026:SF20">
    <property type="entry name" value="OUTER MEMBRANE PROTEIN TOLC"/>
    <property type="match status" value="1"/>
</dbReference>
<keyword evidence="10" id="KW-1185">Reference proteome</keyword>
<name>A0A1I3UUI7_9BACT</name>
<keyword evidence="7" id="KW-0998">Cell outer membrane</keyword>
<dbReference type="STRING" id="52560.SAMN04488082_108138"/>
<keyword evidence="3" id="KW-0813">Transport</keyword>
<dbReference type="Proteomes" id="UP000198635">
    <property type="component" value="Unassembled WGS sequence"/>
</dbReference>
<evidence type="ECO:0000256" key="2">
    <source>
        <dbReference type="ARBA" id="ARBA00007613"/>
    </source>
</evidence>
<dbReference type="AlphaFoldDB" id="A0A1I3UUI7"/>
<proteinExistence type="inferred from homology"/>
<evidence type="ECO:0000256" key="4">
    <source>
        <dbReference type="ARBA" id="ARBA00022452"/>
    </source>
</evidence>
<dbReference type="EMBL" id="FORX01000008">
    <property type="protein sequence ID" value="SFJ86858.1"/>
    <property type="molecule type" value="Genomic_DNA"/>
</dbReference>
<reference evidence="10" key="1">
    <citation type="submission" date="2016-10" db="EMBL/GenBank/DDBJ databases">
        <authorList>
            <person name="Varghese N."/>
            <person name="Submissions S."/>
        </authorList>
    </citation>
    <scope>NUCLEOTIDE SEQUENCE [LARGE SCALE GENOMIC DNA]</scope>
    <source>
        <strain evidence="10">DSM 5918</strain>
    </source>
</reference>
<dbReference type="InterPro" id="IPR003423">
    <property type="entry name" value="OMP_efflux"/>
</dbReference>
<dbReference type="GO" id="GO:0009279">
    <property type="term" value="C:cell outer membrane"/>
    <property type="evidence" value="ECO:0007669"/>
    <property type="project" value="UniProtKB-SubCell"/>
</dbReference>
<evidence type="ECO:0000256" key="6">
    <source>
        <dbReference type="ARBA" id="ARBA00023136"/>
    </source>
</evidence>
<evidence type="ECO:0000256" key="7">
    <source>
        <dbReference type="ARBA" id="ARBA00023237"/>
    </source>
</evidence>
<keyword evidence="4" id="KW-1134">Transmembrane beta strand</keyword>
<evidence type="ECO:0000256" key="3">
    <source>
        <dbReference type="ARBA" id="ARBA00022448"/>
    </source>
</evidence>
<dbReference type="OrthoDB" id="9764652at2"/>
<dbReference type="Pfam" id="PF02321">
    <property type="entry name" value="OEP"/>
    <property type="match status" value="1"/>
</dbReference>
<feature type="coiled-coil region" evidence="8">
    <location>
        <begin position="189"/>
        <end position="258"/>
    </location>
</feature>
<dbReference type="Gene3D" id="1.20.1600.10">
    <property type="entry name" value="Outer membrane efflux proteins (OEP)"/>
    <property type="match status" value="1"/>
</dbReference>
<keyword evidence="6" id="KW-0472">Membrane</keyword>
<evidence type="ECO:0000313" key="10">
    <source>
        <dbReference type="Proteomes" id="UP000198635"/>
    </source>
</evidence>
<accession>A0A1I3UUI7</accession>
<dbReference type="GO" id="GO:1990281">
    <property type="term" value="C:efflux pump complex"/>
    <property type="evidence" value="ECO:0007669"/>
    <property type="project" value="TreeGrafter"/>
</dbReference>
<comment type="subcellular location">
    <subcellularLocation>
        <location evidence="1">Cell outer membrane</location>
    </subcellularLocation>
</comment>
<dbReference type="PROSITE" id="PS51257">
    <property type="entry name" value="PROKAR_LIPOPROTEIN"/>
    <property type="match status" value="1"/>
</dbReference>